<evidence type="ECO:0000256" key="1">
    <source>
        <dbReference type="SAM" id="Phobius"/>
    </source>
</evidence>
<evidence type="ECO:0000313" key="2">
    <source>
        <dbReference type="EMBL" id="KAG8590911.1"/>
    </source>
</evidence>
<keyword evidence="1" id="KW-1133">Transmembrane helix</keyword>
<organism evidence="2 3">
    <name type="scientific">Engystomops pustulosus</name>
    <name type="common">Tungara frog</name>
    <name type="synonym">Physalaemus pustulosus</name>
    <dbReference type="NCBI Taxonomy" id="76066"/>
    <lineage>
        <taxon>Eukaryota</taxon>
        <taxon>Metazoa</taxon>
        <taxon>Chordata</taxon>
        <taxon>Craniata</taxon>
        <taxon>Vertebrata</taxon>
        <taxon>Euteleostomi</taxon>
        <taxon>Amphibia</taxon>
        <taxon>Batrachia</taxon>
        <taxon>Anura</taxon>
        <taxon>Neobatrachia</taxon>
        <taxon>Hyloidea</taxon>
        <taxon>Leptodactylidae</taxon>
        <taxon>Leiuperinae</taxon>
        <taxon>Engystomops</taxon>
    </lineage>
</organism>
<keyword evidence="1" id="KW-0812">Transmembrane</keyword>
<keyword evidence="1" id="KW-0472">Membrane</keyword>
<comment type="caution">
    <text evidence="2">The sequence shown here is derived from an EMBL/GenBank/DDBJ whole genome shotgun (WGS) entry which is preliminary data.</text>
</comment>
<evidence type="ECO:0000313" key="3">
    <source>
        <dbReference type="Proteomes" id="UP000824782"/>
    </source>
</evidence>
<keyword evidence="3" id="KW-1185">Reference proteome</keyword>
<dbReference type="AlphaFoldDB" id="A0AAV7D2C8"/>
<feature type="transmembrane region" description="Helical" evidence="1">
    <location>
        <begin position="12"/>
        <end position="35"/>
    </location>
</feature>
<gene>
    <name evidence="2" type="ORF">GDO81_006965</name>
</gene>
<protein>
    <recommendedName>
        <fullName evidence="4">Secreted protein</fullName>
    </recommendedName>
</protein>
<sequence>MTCLFSNNTVTWWPRLLLLHLPAGYNTLLFVMTYVNQIYCQRYIGASCQGERRYHSRLRAAPLQSWKEVIGVHYLTRRLMSDFFLCRT</sequence>
<proteinExistence type="predicted"/>
<reference evidence="2" key="1">
    <citation type="thesis" date="2020" institute="ProQuest LLC" country="789 East Eisenhower Parkway, Ann Arbor, MI, USA">
        <title>Comparative Genomics and Chromosome Evolution.</title>
        <authorList>
            <person name="Mudd A.B."/>
        </authorList>
    </citation>
    <scope>NUCLEOTIDE SEQUENCE</scope>
    <source>
        <strain evidence="2">237g6f4</strain>
        <tissue evidence="2">Blood</tissue>
    </source>
</reference>
<evidence type="ECO:0008006" key="4">
    <source>
        <dbReference type="Google" id="ProtNLM"/>
    </source>
</evidence>
<dbReference type="Proteomes" id="UP000824782">
    <property type="component" value="Unassembled WGS sequence"/>
</dbReference>
<accession>A0AAV7D2C8</accession>
<name>A0AAV7D2C8_ENGPU</name>
<dbReference type="EMBL" id="WNYA01000002">
    <property type="protein sequence ID" value="KAG8590911.1"/>
    <property type="molecule type" value="Genomic_DNA"/>
</dbReference>